<organism evidence="2 3">
    <name type="scientific">Ichthyophthirius multifiliis</name>
    <name type="common">White spot disease agent</name>
    <name type="synonym">Ich</name>
    <dbReference type="NCBI Taxonomy" id="5932"/>
    <lineage>
        <taxon>Eukaryota</taxon>
        <taxon>Sar</taxon>
        <taxon>Alveolata</taxon>
        <taxon>Ciliophora</taxon>
        <taxon>Intramacronucleata</taxon>
        <taxon>Oligohymenophorea</taxon>
        <taxon>Hymenostomatida</taxon>
        <taxon>Ophryoglenina</taxon>
        <taxon>Ichthyophthirius</taxon>
    </lineage>
</organism>
<dbReference type="AlphaFoldDB" id="G0QNQ9"/>
<dbReference type="InterPro" id="IPR027307">
    <property type="entry name" value="WASH7"/>
</dbReference>
<evidence type="ECO:0000259" key="1">
    <source>
        <dbReference type="Pfam" id="PF14744"/>
    </source>
</evidence>
<dbReference type="PANTHER" id="PTHR31409:SF0">
    <property type="entry name" value="WASH COMPLEX SUBUNIT 4"/>
    <property type="match status" value="1"/>
</dbReference>
<evidence type="ECO:0000313" key="2">
    <source>
        <dbReference type="EMBL" id="EGR33139.1"/>
    </source>
</evidence>
<dbReference type="EMBL" id="GL983507">
    <property type="protein sequence ID" value="EGR33139.1"/>
    <property type="molecule type" value="Genomic_DNA"/>
</dbReference>
<dbReference type="InterPro" id="IPR028282">
    <property type="entry name" value="WASH-7_central"/>
</dbReference>
<name>G0QNQ9_ICHMU</name>
<dbReference type="GO" id="GO:0071203">
    <property type="term" value="C:WASH complex"/>
    <property type="evidence" value="ECO:0007669"/>
    <property type="project" value="InterPro"/>
</dbReference>
<dbReference type="GO" id="GO:0005768">
    <property type="term" value="C:endosome"/>
    <property type="evidence" value="ECO:0007669"/>
    <property type="project" value="TreeGrafter"/>
</dbReference>
<dbReference type="PANTHER" id="PTHR31409">
    <property type="entry name" value="WASH COMPLEX SUBUNIT 4"/>
    <property type="match status" value="1"/>
</dbReference>
<dbReference type="GeneID" id="14909311"/>
<dbReference type="RefSeq" id="XP_004037125.1">
    <property type="nucleotide sequence ID" value="XM_004037077.1"/>
</dbReference>
<dbReference type="eggNOG" id="KOG3578">
    <property type="taxonomic scope" value="Eukaryota"/>
</dbReference>
<dbReference type="GO" id="GO:0007032">
    <property type="term" value="P:endosome organization"/>
    <property type="evidence" value="ECO:0007669"/>
    <property type="project" value="TreeGrafter"/>
</dbReference>
<dbReference type="STRING" id="857967.G0QNQ9"/>
<dbReference type="OrthoDB" id="308266at2759"/>
<proteinExistence type="predicted"/>
<feature type="domain" description="WASH complex subunit 7 central" evidence="1">
    <location>
        <begin position="1"/>
        <end position="209"/>
    </location>
</feature>
<reference evidence="2 3" key="1">
    <citation type="submission" date="2011-07" db="EMBL/GenBank/DDBJ databases">
        <authorList>
            <person name="Coyne R."/>
            <person name="Brami D."/>
            <person name="Johnson J."/>
            <person name="Hostetler J."/>
            <person name="Hannick L."/>
            <person name="Clark T."/>
            <person name="Cassidy-Hanley D."/>
            <person name="Inman J."/>
        </authorList>
    </citation>
    <scope>NUCLEOTIDE SEQUENCE [LARGE SCALE GENOMIC DNA]</scope>
    <source>
        <strain evidence="2 3">G5</strain>
    </source>
</reference>
<dbReference type="InParanoid" id="G0QNQ9"/>
<dbReference type="OMA" id="FHLANKH"/>
<sequence>MNAINMHDQETYEEFRILGNQVFDLNLMNVYIPSQTLEQGQLDILNILRNIPQFIDTYAYNLHNQSFTEITTLESKQVTTVGIQQISDSIRTHGLGILNTTVNCFYVYLKSKIKLFSDYLRQETIYQTLIREDKWFFEFKGQHDNKYIYERAEKLQKVIKKLGNFDDGKNYLDQFRVLLTQIGNALGLVRLIKSASLNYCSKCIEFLPSQICEEQTFANMALGALSGEATFNAGRWIYYWIRIYAQAFWSRRTFQRFTLVRRFK</sequence>
<protein>
    <recommendedName>
        <fullName evidence="1">WASH complex subunit 7 central domain-containing protein</fullName>
    </recommendedName>
</protein>
<dbReference type="GO" id="GO:0016197">
    <property type="term" value="P:endosomal transport"/>
    <property type="evidence" value="ECO:0007669"/>
    <property type="project" value="TreeGrafter"/>
</dbReference>
<dbReference type="Pfam" id="PF14744">
    <property type="entry name" value="WASH-7_mid"/>
    <property type="match status" value="1"/>
</dbReference>
<accession>G0QNQ9</accession>
<evidence type="ECO:0000313" key="3">
    <source>
        <dbReference type="Proteomes" id="UP000008983"/>
    </source>
</evidence>
<dbReference type="Proteomes" id="UP000008983">
    <property type="component" value="Unassembled WGS sequence"/>
</dbReference>
<keyword evidence="3" id="KW-1185">Reference proteome</keyword>
<gene>
    <name evidence="2" type="ORF">IMG5_060890</name>
</gene>